<keyword evidence="2" id="KW-0472">Membrane</keyword>
<dbReference type="PANTHER" id="PTHR46558:SF15">
    <property type="entry name" value="HELIX-TURN-HELIX DOMAIN PROTEIN"/>
    <property type="match status" value="1"/>
</dbReference>
<name>A0A327ZQY8_9STAP</name>
<gene>
    <name evidence="4" type="ORF">BHU61_07790</name>
</gene>
<dbReference type="PANTHER" id="PTHR46558">
    <property type="entry name" value="TRACRIPTIONAL REGULATORY PROTEIN-RELATED-RELATED"/>
    <property type="match status" value="1"/>
</dbReference>
<keyword evidence="2" id="KW-0812">Transmembrane</keyword>
<dbReference type="Gene3D" id="1.10.260.40">
    <property type="entry name" value="lambda repressor-like DNA-binding domains"/>
    <property type="match status" value="1"/>
</dbReference>
<dbReference type="CDD" id="cd00093">
    <property type="entry name" value="HTH_XRE"/>
    <property type="match status" value="1"/>
</dbReference>
<evidence type="ECO:0000313" key="4">
    <source>
        <dbReference type="EMBL" id="RAK44607.1"/>
    </source>
</evidence>
<dbReference type="InterPro" id="IPR001387">
    <property type="entry name" value="Cro/C1-type_HTH"/>
</dbReference>
<sequence length="109" mass="12676">MINKQIKVLRNNHNYTQEDLAEKLNVSRQTISKWELGTSEPDLNMIIRLSELFSVSTDYLILGSDYVASENEVNSNQNMDFWMFVSEKWWLVIIILLIICGTIGQVYSN</sequence>
<dbReference type="GO" id="GO:0003677">
    <property type="term" value="F:DNA binding"/>
    <property type="evidence" value="ECO:0007669"/>
    <property type="project" value="UniProtKB-KW"/>
</dbReference>
<proteinExistence type="predicted"/>
<keyword evidence="2" id="KW-1133">Transmembrane helix</keyword>
<accession>A0A327ZQY8</accession>
<feature type="domain" description="HTH cro/C1-type" evidence="3">
    <location>
        <begin position="6"/>
        <end position="60"/>
    </location>
</feature>
<evidence type="ECO:0000256" key="2">
    <source>
        <dbReference type="SAM" id="Phobius"/>
    </source>
</evidence>
<dbReference type="SMART" id="SM00530">
    <property type="entry name" value="HTH_XRE"/>
    <property type="match status" value="1"/>
</dbReference>
<comment type="caution">
    <text evidence="4">The sequence shown here is derived from an EMBL/GenBank/DDBJ whole genome shotgun (WGS) entry which is preliminary data.</text>
</comment>
<dbReference type="SUPFAM" id="SSF47413">
    <property type="entry name" value="lambda repressor-like DNA-binding domains"/>
    <property type="match status" value="1"/>
</dbReference>
<keyword evidence="1" id="KW-0238">DNA-binding</keyword>
<dbReference type="RefSeq" id="WP_111715942.1">
    <property type="nucleotide sequence ID" value="NZ_JBHSSR010000013.1"/>
</dbReference>
<dbReference type="AlphaFoldDB" id="A0A327ZQY8"/>
<dbReference type="PROSITE" id="PS50943">
    <property type="entry name" value="HTH_CROC1"/>
    <property type="match status" value="1"/>
</dbReference>
<dbReference type="Proteomes" id="UP000249808">
    <property type="component" value="Unassembled WGS sequence"/>
</dbReference>
<dbReference type="Pfam" id="PF01381">
    <property type="entry name" value="HTH_3"/>
    <property type="match status" value="1"/>
</dbReference>
<feature type="transmembrane region" description="Helical" evidence="2">
    <location>
        <begin position="89"/>
        <end position="107"/>
    </location>
</feature>
<protein>
    <submittedName>
        <fullName evidence="4">XRE family transcriptional regulator</fullName>
    </submittedName>
</protein>
<keyword evidence="5" id="KW-1185">Reference proteome</keyword>
<dbReference type="EMBL" id="PZJH01000003">
    <property type="protein sequence ID" value="RAK44607.1"/>
    <property type="molecule type" value="Genomic_DNA"/>
</dbReference>
<organism evidence="4 5">
    <name type="scientific">Macrococcus epidermidis</name>
    <dbReference type="NCBI Taxonomy" id="1902580"/>
    <lineage>
        <taxon>Bacteria</taxon>
        <taxon>Bacillati</taxon>
        <taxon>Bacillota</taxon>
        <taxon>Bacilli</taxon>
        <taxon>Bacillales</taxon>
        <taxon>Staphylococcaceae</taxon>
        <taxon>Macrococcus</taxon>
    </lineage>
</organism>
<evidence type="ECO:0000259" key="3">
    <source>
        <dbReference type="PROSITE" id="PS50943"/>
    </source>
</evidence>
<evidence type="ECO:0000256" key="1">
    <source>
        <dbReference type="ARBA" id="ARBA00023125"/>
    </source>
</evidence>
<dbReference type="InterPro" id="IPR010982">
    <property type="entry name" value="Lambda_DNA-bd_dom_sf"/>
</dbReference>
<reference evidence="4 5" key="1">
    <citation type="journal article" date="2018" name="Front. Microbiol.">
        <title>Description and Comparative Genomics of Macrococcus caseolyticus subsp. hominis subsp. nov., Macrococcus goetzii sp. nov., Macrococcus epidermidis sp. nov., and Macrococcus bohemicus sp. nov., Novel Macrococci From Human Clinical Material With Virulence Potential and Suspected Uptake of Foreign DNA by Natural Transformation.</title>
        <authorList>
            <person name="Maslanova I."/>
            <person name="Wertheimer Z."/>
            <person name="Sedlacek I."/>
            <person name="Svec P."/>
            <person name="Indrakova A."/>
            <person name="Kovarovic V."/>
            <person name="Schumann P."/>
            <person name="Sproer C."/>
            <person name="Kralova S."/>
            <person name="Sedo O."/>
            <person name="Kristofova L."/>
            <person name="Vrbovska V."/>
            <person name="Fuzik T."/>
            <person name="Petras P."/>
            <person name="Zdrahal Z."/>
            <person name="Ruzickova V."/>
            <person name="Doskar J."/>
            <person name="Pantucek R."/>
        </authorList>
    </citation>
    <scope>NUCLEOTIDE SEQUENCE [LARGE SCALE GENOMIC DNA]</scope>
    <source>
        <strain evidence="4 5">01/688</strain>
    </source>
</reference>
<evidence type="ECO:0000313" key="5">
    <source>
        <dbReference type="Proteomes" id="UP000249808"/>
    </source>
</evidence>